<feature type="transmembrane region" description="Helical" evidence="2">
    <location>
        <begin position="129"/>
        <end position="152"/>
    </location>
</feature>
<dbReference type="RefSeq" id="WP_143052377.1">
    <property type="nucleotide sequence ID" value="NZ_JAUDCG010000064.1"/>
</dbReference>
<protein>
    <submittedName>
        <fullName evidence="3">Uncharacterized protein</fullName>
    </submittedName>
</protein>
<keyword evidence="2" id="KW-1133">Transmembrane helix</keyword>
<dbReference type="EMBL" id="JAUDCG010000064">
    <property type="protein sequence ID" value="MDM8158048.1"/>
    <property type="molecule type" value="Genomic_DNA"/>
</dbReference>
<organism evidence="3 4">
    <name type="scientific">Amedibacillus dolichus</name>
    <dbReference type="NCBI Taxonomy" id="31971"/>
    <lineage>
        <taxon>Bacteria</taxon>
        <taxon>Bacillati</taxon>
        <taxon>Bacillota</taxon>
        <taxon>Erysipelotrichia</taxon>
        <taxon>Erysipelotrichales</taxon>
        <taxon>Erysipelotrichaceae</taxon>
        <taxon>Amedibacillus</taxon>
    </lineage>
</organism>
<gene>
    <name evidence="3" type="ORF">QUV96_10450</name>
</gene>
<name>A0ABT7UEI7_9FIRM</name>
<feature type="compositionally biased region" description="Low complexity" evidence="1">
    <location>
        <begin position="162"/>
        <end position="171"/>
    </location>
</feature>
<evidence type="ECO:0000256" key="1">
    <source>
        <dbReference type="SAM" id="MobiDB-lite"/>
    </source>
</evidence>
<evidence type="ECO:0000313" key="3">
    <source>
        <dbReference type="EMBL" id="MDM8158048.1"/>
    </source>
</evidence>
<keyword evidence="2" id="KW-0812">Transmembrane</keyword>
<keyword evidence="4" id="KW-1185">Reference proteome</keyword>
<feature type="region of interest" description="Disordered" evidence="1">
    <location>
        <begin position="156"/>
        <end position="179"/>
    </location>
</feature>
<reference evidence="3" key="2">
    <citation type="submission" date="2023-06" db="EMBL/GenBank/DDBJ databases">
        <authorList>
            <person name="Zeman M."/>
            <person name="Kubasova T."/>
            <person name="Jahodarova E."/>
            <person name="Nykrynova M."/>
            <person name="Rychlik I."/>
        </authorList>
    </citation>
    <scope>NUCLEOTIDE SEQUENCE</scope>
    <source>
        <strain evidence="3">ET39</strain>
    </source>
</reference>
<evidence type="ECO:0000313" key="4">
    <source>
        <dbReference type="Proteomes" id="UP001529340"/>
    </source>
</evidence>
<accession>A0ABT7UEI7</accession>
<sequence length="179" mass="18992">MELYAGVMEAESLLEEKPELKEVLDGLLSVYEISIRQNGEPVEIKDSAMTVRIPMNSHLEGYAHYQAVRVDGEPERIKAKAEDGSLAFEAGGPGRYAVLGSDTPFSVSAIIQPDPLPGDGGAEEKGGNAVYIVLLAAIPAAVLLALLLVFLYRKKRKAQDNPPAGGKDPSGSDGGDTKN</sequence>
<evidence type="ECO:0000256" key="2">
    <source>
        <dbReference type="SAM" id="Phobius"/>
    </source>
</evidence>
<dbReference type="Proteomes" id="UP001529340">
    <property type="component" value="Unassembled WGS sequence"/>
</dbReference>
<proteinExistence type="predicted"/>
<keyword evidence="2" id="KW-0472">Membrane</keyword>
<comment type="caution">
    <text evidence="3">The sequence shown here is derived from an EMBL/GenBank/DDBJ whole genome shotgun (WGS) entry which is preliminary data.</text>
</comment>
<reference evidence="3" key="1">
    <citation type="submission" date="2023-06" db="EMBL/GenBank/DDBJ databases">
        <title>Identification and characterization of horizontal gene transfer across gut microbiota members of farm animals based on homology search.</title>
        <authorList>
            <person name="Schwarzerova J."/>
            <person name="Nykrynova M."/>
            <person name="Jureckova K."/>
            <person name="Cejkova D."/>
            <person name="Rychlik I."/>
        </authorList>
    </citation>
    <scope>NUCLEOTIDE SEQUENCE</scope>
    <source>
        <strain evidence="3">ET39</strain>
    </source>
</reference>